<dbReference type="Proteomes" id="UP000250266">
    <property type="component" value="Unassembled WGS sequence"/>
</dbReference>
<accession>A0A8E2EIT9</accession>
<protein>
    <submittedName>
        <fullName evidence="2">Uncharacterized protein</fullName>
    </submittedName>
</protein>
<dbReference type="AlphaFoldDB" id="A0A8E2EIT9"/>
<keyword evidence="1" id="KW-0812">Transmembrane</keyword>
<evidence type="ECO:0000313" key="3">
    <source>
        <dbReference type="Proteomes" id="UP000250266"/>
    </source>
</evidence>
<reference evidence="2 3" key="1">
    <citation type="journal article" date="2016" name="Nat. Commun.">
        <title>Ectomycorrhizal ecology is imprinted in the genome of the dominant symbiotic fungus Cenococcum geophilum.</title>
        <authorList>
            <consortium name="DOE Joint Genome Institute"/>
            <person name="Peter M."/>
            <person name="Kohler A."/>
            <person name="Ohm R.A."/>
            <person name="Kuo A."/>
            <person name="Krutzmann J."/>
            <person name="Morin E."/>
            <person name="Arend M."/>
            <person name="Barry K.W."/>
            <person name="Binder M."/>
            <person name="Choi C."/>
            <person name="Clum A."/>
            <person name="Copeland A."/>
            <person name="Grisel N."/>
            <person name="Haridas S."/>
            <person name="Kipfer T."/>
            <person name="LaButti K."/>
            <person name="Lindquist E."/>
            <person name="Lipzen A."/>
            <person name="Maire R."/>
            <person name="Meier B."/>
            <person name="Mihaltcheva S."/>
            <person name="Molinier V."/>
            <person name="Murat C."/>
            <person name="Poggeler S."/>
            <person name="Quandt C.A."/>
            <person name="Sperisen C."/>
            <person name="Tritt A."/>
            <person name="Tisserant E."/>
            <person name="Crous P.W."/>
            <person name="Henrissat B."/>
            <person name="Nehls U."/>
            <person name="Egli S."/>
            <person name="Spatafora J.W."/>
            <person name="Grigoriev I.V."/>
            <person name="Martin F.M."/>
        </authorList>
    </citation>
    <scope>NUCLEOTIDE SEQUENCE [LARGE SCALE GENOMIC DNA]</scope>
    <source>
        <strain evidence="2 3">CBS 459.81</strain>
    </source>
</reference>
<evidence type="ECO:0000313" key="2">
    <source>
        <dbReference type="EMBL" id="OCK84787.1"/>
    </source>
</evidence>
<feature type="transmembrane region" description="Helical" evidence="1">
    <location>
        <begin position="65"/>
        <end position="90"/>
    </location>
</feature>
<proteinExistence type="predicted"/>
<evidence type="ECO:0000256" key="1">
    <source>
        <dbReference type="SAM" id="Phobius"/>
    </source>
</evidence>
<sequence length="97" mass="10500">MRHACFESRGRRWLLLNLQKLVPRALLSLASVRPWLGDVCGGHLMPEARRKGPRSSTIGCCYCSLGHLAGGAVGVVVVGNAALGFSVLMLRQACIRR</sequence>
<dbReference type="EMBL" id="KV744830">
    <property type="protein sequence ID" value="OCK84787.1"/>
    <property type="molecule type" value="Genomic_DNA"/>
</dbReference>
<gene>
    <name evidence="2" type="ORF">K432DRAFT_94428</name>
</gene>
<keyword evidence="1" id="KW-1133">Transmembrane helix</keyword>
<name>A0A8E2EIT9_9PEZI</name>
<keyword evidence="3" id="KW-1185">Reference proteome</keyword>
<keyword evidence="1" id="KW-0472">Membrane</keyword>
<organism evidence="2 3">
    <name type="scientific">Lepidopterella palustris CBS 459.81</name>
    <dbReference type="NCBI Taxonomy" id="1314670"/>
    <lineage>
        <taxon>Eukaryota</taxon>
        <taxon>Fungi</taxon>
        <taxon>Dikarya</taxon>
        <taxon>Ascomycota</taxon>
        <taxon>Pezizomycotina</taxon>
        <taxon>Dothideomycetes</taxon>
        <taxon>Pleosporomycetidae</taxon>
        <taxon>Mytilinidiales</taxon>
        <taxon>Argynnaceae</taxon>
        <taxon>Lepidopterella</taxon>
    </lineage>
</organism>